<dbReference type="PANTHER" id="PTHR48111">
    <property type="entry name" value="REGULATOR OF RPOS"/>
    <property type="match status" value="1"/>
</dbReference>
<dbReference type="GO" id="GO:0000156">
    <property type="term" value="F:phosphorelay response regulator activity"/>
    <property type="evidence" value="ECO:0007669"/>
    <property type="project" value="TreeGrafter"/>
</dbReference>
<dbReference type="InterPro" id="IPR011006">
    <property type="entry name" value="CheY-like_superfamily"/>
</dbReference>
<gene>
    <name evidence="10" type="ORF">LPB04_12380</name>
</gene>
<organism evidence="10 11">
    <name type="scientific">Massilia litorea</name>
    <dbReference type="NCBI Taxonomy" id="2769491"/>
    <lineage>
        <taxon>Bacteria</taxon>
        <taxon>Pseudomonadati</taxon>
        <taxon>Pseudomonadota</taxon>
        <taxon>Betaproteobacteria</taxon>
        <taxon>Burkholderiales</taxon>
        <taxon>Oxalobacteraceae</taxon>
        <taxon>Telluria group</taxon>
        <taxon>Massilia</taxon>
    </lineage>
</organism>
<dbReference type="KEGG" id="mlir:LPB04_12380"/>
<protein>
    <submittedName>
        <fullName evidence="10">Response regulator</fullName>
    </submittedName>
</protein>
<feature type="domain" description="Response regulatory" evidence="8">
    <location>
        <begin position="2"/>
        <end position="119"/>
    </location>
</feature>
<name>A0A7L9TYG5_9BURK</name>
<dbReference type="PROSITE" id="PS51755">
    <property type="entry name" value="OMPR_PHOB"/>
    <property type="match status" value="1"/>
</dbReference>
<dbReference type="EMBL" id="CP062941">
    <property type="protein sequence ID" value="QOL47824.1"/>
    <property type="molecule type" value="Genomic_DNA"/>
</dbReference>
<dbReference type="SMART" id="SM00448">
    <property type="entry name" value="REC"/>
    <property type="match status" value="1"/>
</dbReference>
<dbReference type="SMART" id="SM00862">
    <property type="entry name" value="Trans_reg_C"/>
    <property type="match status" value="1"/>
</dbReference>
<dbReference type="GO" id="GO:0005829">
    <property type="term" value="C:cytosol"/>
    <property type="evidence" value="ECO:0007669"/>
    <property type="project" value="TreeGrafter"/>
</dbReference>
<dbReference type="AlphaFoldDB" id="A0A7L9TYG5"/>
<dbReference type="InterPro" id="IPR001867">
    <property type="entry name" value="OmpR/PhoB-type_DNA-bd"/>
</dbReference>
<evidence type="ECO:0000256" key="4">
    <source>
        <dbReference type="ARBA" id="ARBA00023125"/>
    </source>
</evidence>
<keyword evidence="2" id="KW-0902">Two-component regulatory system</keyword>
<evidence type="ECO:0000259" key="8">
    <source>
        <dbReference type="PROSITE" id="PS50110"/>
    </source>
</evidence>
<feature type="DNA-binding region" description="OmpR/PhoB-type" evidence="7">
    <location>
        <begin position="127"/>
        <end position="226"/>
    </location>
</feature>
<dbReference type="Gene3D" id="3.40.50.2300">
    <property type="match status" value="1"/>
</dbReference>
<evidence type="ECO:0000313" key="11">
    <source>
        <dbReference type="Proteomes" id="UP000593875"/>
    </source>
</evidence>
<dbReference type="Pfam" id="PF00072">
    <property type="entry name" value="Response_reg"/>
    <property type="match status" value="1"/>
</dbReference>
<proteinExistence type="predicted"/>
<keyword evidence="4 7" id="KW-0238">DNA-binding</keyword>
<dbReference type="GO" id="GO:0006355">
    <property type="term" value="P:regulation of DNA-templated transcription"/>
    <property type="evidence" value="ECO:0007669"/>
    <property type="project" value="InterPro"/>
</dbReference>
<dbReference type="SUPFAM" id="SSF52172">
    <property type="entry name" value="CheY-like"/>
    <property type="match status" value="1"/>
</dbReference>
<evidence type="ECO:0000259" key="9">
    <source>
        <dbReference type="PROSITE" id="PS51755"/>
    </source>
</evidence>
<dbReference type="GO" id="GO:0000976">
    <property type="term" value="F:transcription cis-regulatory region binding"/>
    <property type="evidence" value="ECO:0007669"/>
    <property type="project" value="TreeGrafter"/>
</dbReference>
<dbReference type="InterPro" id="IPR039420">
    <property type="entry name" value="WalR-like"/>
</dbReference>
<evidence type="ECO:0000256" key="7">
    <source>
        <dbReference type="PROSITE-ProRule" id="PRU01091"/>
    </source>
</evidence>
<evidence type="ECO:0000256" key="2">
    <source>
        <dbReference type="ARBA" id="ARBA00023012"/>
    </source>
</evidence>
<sequence length="230" mass="25298">MRILLVEDHVELSHWVSKALRDANLTVECAANGADADALLHTQDYALVILDLTLPKMDGLDVLRRLRARGGARGKTPVLILTARGGLEEKVQGLNLGADDYLPKPFELAELEARVKALLRRSVGNEALVHQCGALSFDTVTRMFTYCGEPLALTPREHAVLETLIARQGRAVSKEKLFDEVFALDDDANIDAIELYIHRVRKKLDKRPEGGAAIATLRGIGYLLQPKNAS</sequence>
<dbReference type="InterPro" id="IPR036388">
    <property type="entry name" value="WH-like_DNA-bd_sf"/>
</dbReference>
<keyword evidence="1 6" id="KW-0597">Phosphoprotein</keyword>
<dbReference type="RefSeq" id="WP_193684881.1">
    <property type="nucleotide sequence ID" value="NZ_CP062941.1"/>
</dbReference>
<feature type="domain" description="OmpR/PhoB-type" evidence="9">
    <location>
        <begin position="127"/>
        <end position="226"/>
    </location>
</feature>
<keyword evidence="5" id="KW-0804">Transcription</keyword>
<dbReference type="Proteomes" id="UP000593875">
    <property type="component" value="Chromosome"/>
</dbReference>
<reference evidence="10 11" key="1">
    <citation type="submission" date="2020-10" db="EMBL/GenBank/DDBJ databases">
        <title>Genome sequencing of Massilia sp. LPB0304.</title>
        <authorList>
            <person name="Kim J."/>
        </authorList>
    </citation>
    <scope>NUCLEOTIDE SEQUENCE [LARGE SCALE GENOMIC DNA]</scope>
    <source>
        <strain evidence="10 11">LPB0304</strain>
    </source>
</reference>
<accession>A0A7L9TYG5</accession>
<dbReference type="PANTHER" id="PTHR48111:SF67">
    <property type="entry name" value="TRANSCRIPTIONAL REGULATORY PROTEIN TCTD"/>
    <property type="match status" value="1"/>
</dbReference>
<dbReference type="Gene3D" id="6.10.250.690">
    <property type="match status" value="1"/>
</dbReference>
<evidence type="ECO:0000256" key="1">
    <source>
        <dbReference type="ARBA" id="ARBA00022553"/>
    </source>
</evidence>
<dbReference type="CDD" id="cd00383">
    <property type="entry name" value="trans_reg_C"/>
    <property type="match status" value="1"/>
</dbReference>
<keyword evidence="11" id="KW-1185">Reference proteome</keyword>
<evidence type="ECO:0000256" key="5">
    <source>
        <dbReference type="ARBA" id="ARBA00023163"/>
    </source>
</evidence>
<dbReference type="GO" id="GO:0032993">
    <property type="term" value="C:protein-DNA complex"/>
    <property type="evidence" value="ECO:0007669"/>
    <property type="project" value="TreeGrafter"/>
</dbReference>
<dbReference type="Gene3D" id="1.10.10.10">
    <property type="entry name" value="Winged helix-like DNA-binding domain superfamily/Winged helix DNA-binding domain"/>
    <property type="match status" value="1"/>
</dbReference>
<evidence type="ECO:0000256" key="3">
    <source>
        <dbReference type="ARBA" id="ARBA00023015"/>
    </source>
</evidence>
<keyword evidence="3" id="KW-0805">Transcription regulation</keyword>
<dbReference type="FunFam" id="3.40.50.2300:FF:000002">
    <property type="entry name" value="DNA-binding response regulator PhoP"/>
    <property type="match status" value="1"/>
</dbReference>
<evidence type="ECO:0000256" key="6">
    <source>
        <dbReference type="PROSITE-ProRule" id="PRU00169"/>
    </source>
</evidence>
<dbReference type="InterPro" id="IPR001789">
    <property type="entry name" value="Sig_transdc_resp-reg_receiver"/>
</dbReference>
<feature type="modified residue" description="4-aspartylphosphate" evidence="6">
    <location>
        <position position="51"/>
    </location>
</feature>
<dbReference type="Pfam" id="PF00486">
    <property type="entry name" value="Trans_reg_C"/>
    <property type="match status" value="1"/>
</dbReference>
<evidence type="ECO:0000313" key="10">
    <source>
        <dbReference type="EMBL" id="QOL47824.1"/>
    </source>
</evidence>
<dbReference type="PROSITE" id="PS50110">
    <property type="entry name" value="RESPONSE_REGULATORY"/>
    <property type="match status" value="1"/>
</dbReference>